<proteinExistence type="predicted"/>
<protein>
    <submittedName>
        <fullName evidence="3">Uncharacterized protein</fullName>
    </submittedName>
</protein>
<organism evidence="3 4">
    <name type="scientific">Pseudomonas xantholysinigenes</name>
    <dbReference type="NCBI Taxonomy" id="2745490"/>
    <lineage>
        <taxon>Bacteria</taxon>
        <taxon>Pseudomonadati</taxon>
        <taxon>Pseudomonadota</taxon>
        <taxon>Gammaproteobacteria</taxon>
        <taxon>Pseudomonadales</taxon>
        <taxon>Pseudomonadaceae</taxon>
        <taxon>Pseudomonas</taxon>
    </lineage>
</organism>
<dbReference type="Gene3D" id="3.30.70.2150">
    <property type="match status" value="1"/>
</dbReference>
<keyword evidence="4" id="KW-1185">Reference proteome</keyword>
<reference evidence="3 4" key="2">
    <citation type="journal article" date="2021" name="Microorganisms">
        <title>The Ever-Expanding Pseudomonas Genus: Description of 43 New Species and Partition of the Pseudomonas putida Group.</title>
        <authorList>
            <person name="Girard L."/>
            <person name="Lood C."/>
            <person name="Hofte M."/>
            <person name="Vandamme P."/>
            <person name="Rokni-Zadeh H."/>
            <person name="van Noort V."/>
            <person name="Lavigne R."/>
            <person name="De Mot R."/>
        </authorList>
    </citation>
    <scope>NUCLEOTIDE SEQUENCE [LARGE SCALE GENOMIC DNA]</scope>
    <source>
        <strain evidence="3 4">RW9S1A</strain>
    </source>
</reference>
<evidence type="ECO:0000313" key="3">
    <source>
        <dbReference type="EMBL" id="QXI40090.1"/>
    </source>
</evidence>
<feature type="region of interest" description="Disordered" evidence="2">
    <location>
        <begin position="358"/>
        <end position="379"/>
    </location>
</feature>
<dbReference type="EMBL" id="CP077095">
    <property type="protein sequence ID" value="QXI40090.1"/>
    <property type="molecule type" value="Genomic_DNA"/>
</dbReference>
<evidence type="ECO:0000313" key="4">
    <source>
        <dbReference type="Proteomes" id="UP000633418"/>
    </source>
</evidence>
<dbReference type="KEGG" id="pxn:HU772_008450"/>
<dbReference type="RefSeq" id="WP_186659859.1">
    <property type="nucleotide sequence ID" value="NZ_CP077095.1"/>
</dbReference>
<accession>A0A9E6TZY9</accession>
<evidence type="ECO:0000256" key="2">
    <source>
        <dbReference type="SAM" id="MobiDB-lite"/>
    </source>
</evidence>
<sequence length="2042" mass="228697">MYTKKIIEALGFGDDDLITIYKTGDNSGKKYRIYFIYESHLMANLEENYKNNNKSYNYCEDLYYSTIEKVPEFDKRLQDRRESLRLPCVLNSTDTILFGADTHCRLAVNYTITEREHETNDNANPTDLTHTAWGMADMVEVLLELSSARVNSRHVLLFTSPPTADDVKALLVADKILTHADDLPLDEGGLIADYYRAQGPAIVLPHAAAKYCLPYLPAQFTLYHVEQVCECENIEGGEVSITVVPSRSYTQEDKEIDRHNGPIRRALSLGKDLDADQEIMHSLNIFSNLHEQLPGETIFNETMELAYAGCYWTAPQGKILLMLAVRSCAVGTQAMVDTILENLPRKYNVIQEDLKGLPEKAPATQSTPAAPDEPWPTSTGSACDNDALPEMTGFEVYSLGANDCFWSSSTYVLSDRDLRVGEKVHVWATDPIDGRILKTVSLIATDKNNASTIWPAELVKAIQADDTLINGSVLLQAGHLSTDAELSENTSPPTSAIFTGSSNVEKSQVDRLWAFTSHCNMFSNLPFKANQVAAIRLPNENPPKGGRVCVQVRHRTSQHLYESHLFEPAPDIASNAWSQSLCEFLNLQSSMLRAGKLESDGISIVAAEQDNQLWIPQLSELSVDLQFVTWVDHCSFTSTSALDLDQTVRIAVHDDITGAPLPGSPFTFHPSAVTRAQNEWPSALASQLAASPLAQYFKLQQSNDGSTETGNAWRCLRAGVPLRIWMSEPLATPEWSNRFNEAINEVLEACLDSAPIELAFDSHDSHTGCICHHSKLILPAFEASLDQAGRREELKRCVTEHFKKHGIFWFRLNTRVPQATSLTLDNWFIDAATSLQLKPSVTTTATDTTYWVDHGSFTATSDLDLDQEVLIAVHDGLTGAPLPGSPLTFRPGAEACAKARWPSALATQLATSPLAQYLKLQQPSGDSTEVEKTWRCWRADAPLRIWMSEPLATPEWWSYSDPKINHVLHDAVKYSPVQLIIEIHDARTGYPCHRSVLALPSYESSTPDATRTAELKRSIIKHLKENGISWFRLNATPSANYKYKNNWVIEQAASLQLRFAVKILPPHENFYSYTPPQHPSILCPAALTTDQVREQQTQALTRSSSCGATTLSPECIQAIKAYYKNNKEAETQNKLLHAIYDLLALVFRLNRPDNNLPSDWTSLLGKFDAPWHLFDLLKELSLLDNQTASQEKYHQNTPAINKNLVKIPFSTAPDLPINIQPLPTCSPASLEQLLKDFETLDSLLHPETTKLQATNIITELENSVTFWNTALPREMDISHSRDDMDDMDISSSRDDMDDMDDKGIRDVYSIESLPWLWELESLEQYYSYTIDSDNSPSLSDFARLHEVNEYSEGQLDAYEPPEIFSLYTTRLGNFIWHTPAYERLINHTHDHITGHSKKIEPLLSGATLTSANFIQATLHPANRPPLYISLLLDQCTIDQGFTFISCRADNESLAFELHAPYEPQKTVTTARIMVGTTSPLWLWKKIQSCTTHTYPNLVTSSTDTLCVDLGNTHGSELFSSTPSHFNGVAAQTGLYQTHYPFAKISSLSGNTPVIDLGLSYSALRANEGGLGDGWALNFSSYDNRKRRLALSNGIVEELSHEDIKTLQQSTDAKLVRHGYTIKNAIVITKNLGKDAGNVDYNAYELTSLTIEHMNGHEEILGLPQSHDSLESGTAYKASVIDLYKTAISNIREALKELETPSKDAPPLGRIFGTLFFNYLGYKAGKKIDQREQKRSTHAYSLLATAFSTMWGAGLLKSDLEKFKKVKASRENLRDLKSQLELQLEDYKREALILVPLELKADSRSLDLAWQGVKGHVRLISIKDGDTVLLQANHSAEPILQGNQKSIFTLWPQTDECCYITLDIEDCLLRSLTRSSTLQTNNAEQRLDFQYTWTPKLDNVLSSVAENDGSREVVEYDWANSKSLPRVTLHTIAPGGGQPNMHHAWIWEGENTITAATRYEPAPVGSDLQQVPFTRWEWSHSADGRLQLDRLIEEVPGEQRRTTRHVYQTDNTLPEPLRQPQQTEQRITVEDLHATPIVEEQQP</sequence>
<keyword evidence="1" id="KW-0175">Coiled coil</keyword>
<evidence type="ECO:0000256" key="1">
    <source>
        <dbReference type="SAM" id="Coils"/>
    </source>
</evidence>
<reference evidence="3 4" key="1">
    <citation type="journal article" date="2020" name="Microorganisms">
        <title>Reliable Identification of Environmental Pseudomonas Isolates Using the rpoD Gene.</title>
        <authorList>
            <consortium name="The Broad Institute Genome Sequencing Platform"/>
            <person name="Girard L."/>
            <person name="Lood C."/>
            <person name="Rokni-Zadeh H."/>
            <person name="van Noort V."/>
            <person name="Lavigne R."/>
            <person name="De Mot R."/>
        </authorList>
    </citation>
    <scope>NUCLEOTIDE SEQUENCE [LARGE SCALE GENOMIC DNA]</scope>
    <source>
        <strain evidence="3 4">RW9S1A</strain>
    </source>
</reference>
<name>A0A9E6TZY9_9PSED</name>
<feature type="coiled-coil region" evidence="1">
    <location>
        <begin position="1762"/>
        <end position="1789"/>
    </location>
</feature>
<gene>
    <name evidence="3" type="ORF">HU772_008450</name>
</gene>
<dbReference type="Proteomes" id="UP000633418">
    <property type="component" value="Chromosome"/>
</dbReference>